<evidence type="ECO:0000313" key="2">
    <source>
        <dbReference type="Proteomes" id="UP001325680"/>
    </source>
</evidence>
<accession>A0ABZ0W5Q3</accession>
<name>A0ABZ0W5Q3_9BACT</name>
<sequence length="112" mass="12975">MMRSEVEKADVRLLYQLKDQKRRFIILAPCQNTTSLTNGSQKTVLTLHHYDALITARAHSNTLKGKYTFIFDLENETHLYKLEQLLTSDTLYDICIQPNVIKWGGEPVDSFQ</sequence>
<protein>
    <submittedName>
        <fullName evidence="1">Uncharacterized protein</fullName>
    </submittedName>
</protein>
<evidence type="ECO:0000313" key="1">
    <source>
        <dbReference type="EMBL" id="WQD38511.1"/>
    </source>
</evidence>
<dbReference type="RefSeq" id="WP_162817884.1">
    <property type="nucleotide sequence ID" value="NZ_CP139960.1"/>
</dbReference>
<dbReference type="Proteomes" id="UP001325680">
    <property type="component" value="Chromosome"/>
</dbReference>
<gene>
    <name evidence="1" type="ORF">U0035_22825</name>
</gene>
<proteinExistence type="predicted"/>
<reference evidence="1 2" key="1">
    <citation type="submission" date="2023-12" db="EMBL/GenBank/DDBJ databases">
        <title>Genome sequencing and assembly of bacterial species from a model synthetic community.</title>
        <authorList>
            <person name="Hogle S.L."/>
        </authorList>
    </citation>
    <scope>NUCLEOTIDE SEQUENCE [LARGE SCALE GENOMIC DNA]</scope>
    <source>
        <strain evidence="1 2">HAMBI_3031</strain>
    </source>
</reference>
<keyword evidence="2" id="KW-1185">Reference proteome</keyword>
<organism evidence="1 2">
    <name type="scientific">Niabella yanshanensis</name>
    <dbReference type="NCBI Taxonomy" id="577386"/>
    <lineage>
        <taxon>Bacteria</taxon>
        <taxon>Pseudomonadati</taxon>
        <taxon>Bacteroidota</taxon>
        <taxon>Chitinophagia</taxon>
        <taxon>Chitinophagales</taxon>
        <taxon>Chitinophagaceae</taxon>
        <taxon>Niabella</taxon>
    </lineage>
</organism>
<dbReference type="EMBL" id="CP139960">
    <property type="protein sequence ID" value="WQD38511.1"/>
    <property type="molecule type" value="Genomic_DNA"/>
</dbReference>